<evidence type="ECO:0000256" key="7">
    <source>
        <dbReference type="ARBA" id="ARBA00022962"/>
    </source>
</evidence>
<dbReference type="GO" id="GO:0005737">
    <property type="term" value="C:cytoplasm"/>
    <property type="evidence" value="ECO:0007669"/>
    <property type="project" value="UniProtKB-SubCell"/>
</dbReference>
<evidence type="ECO:0000256" key="9">
    <source>
        <dbReference type="ARBA" id="ARBA00023239"/>
    </source>
</evidence>
<dbReference type="Pfam" id="PF00117">
    <property type="entry name" value="GATase"/>
    <property type="match status" value="1"/>
</dbReference>
<dbReference type="PANTHER" id="PTHR42701:SF1">
    <property type="entry name" value="IMIDAZOLE GLYCEROL PHOSPHATE SYNTHASE SUBUNIT HISH"/>
    <property type="match status" value="1"/>
</dbReference>
<dbReference type="PIRSF" id="PIRSF000495">
    <property type="entry name" value="Amidotransf_hisH"/>
    <property type="match status" value="1"/>
</dbReference>
<evidence type="ECO:0000256" key="1">
    <source>
        <dbReference type="ARBA" id="ARBA00004496"/>
    </source>
</evidence>
<dbReference type="GO" id="GO:0000107">
    <property type="term" value="F:imidazoleglycerol-phosphate synthase activity"/>
    <property type="evidence" value="ECO:0007669"/>
    <property type="project" value="TreeGrafter"/>
</dbReference>
<sequence length="196" mass="22110">MNVAIVKYNAGNIRSVDYAMKRLGVEAVITADKEVLMAADKVIFPGVGEAETTMNHLRATGLDELIKNLKQPVLGICLGMQLMCRYSEEGDTNCLNIFDTEVKRFVPARHEDKVPHMGWNTIGEVNSRLFNGFTEEEFVYFVHSFYVPVNECTAAQTHYILPFSAALHKDNFYATQFHPEKSGTVGERILKNFLDI</sequence>
<keyword evidence="7" id="KW-0315">Glutamine amidotransferase</keyword>
<name>A0A644Y9L2_9ZZZZ</name>
<dbReference type="NCBIfam" id="TIGR01855">
    <property type="entry name" value="IMP_synth_hisH"/>
    <property type="match status" value="1"/>
</dbReference>
<dbReference type="GO" id="GO:0000105">
    <property type="term" value="P:L-histidine biosynthetic process"/>
    <property type="evidence" value="ECO:0007669"/>
    <property type="project" value="UniProtKB-UniPathway"/>
</dbReference>
<dbReference type="EC" id="2.4.2.-" evidence="13"/>
<keyword evidence="13" id="KW-0328">Glycosyltransferase</keyword>
<organism evidence="13">
    <name type="scientific">bioreactor metagenome</name>
    <dbReference type="NCBI Taxonomy" id="1076179"/>
    <lineage>
        <taxon>unclassified sequences</taxon>
        <taxon>metagenomes</taxon>
        <taxon>ecological metagenomes</taxon>
    </lineage>
</organism>
<dbReference type="CDD" id="cd01748">
    <property type="entry name" value="GATase1_IGP_Synthase"/>
    <property type="match status" value="1"/>
</dbReference>
<dbReference type="HAMAP" id="MF_00278">
    <property type="entry name" value="HisH"/>
    <property type="match status" value="1"/>
</dbReference>
<dbReference type="InterPro" id="IPR029062">
    <property type="entry name" value="Class_I_gatase-like"/>
</dbReference>
<proteinExistence type="inferred from homology"/>
<evidence type="ECO:0000256" key="4">
    <source>
        <dbReference type="ARBA" id="ARBA00022490"/>
    </source>
</evidence>
<dbReference type="PANTHER" id="PTHR42701">
    <property type="entry name" value="IMIDAZOLE GLYCEROL PHOSPHATE SYNTHASE SUBUNIT HISH"/>
    <property type="match status" value="1"/>
</dbReference>
<dbReference type="InterPro" id="IPR017926">
    <property type="entry name" value="GATASE"/>
</dbReference>
<dbReference type="GO" id="GO:0016829">
    <property type="term" value="F:lyase activity"/>
    <property type="evidence" value="ECO:0007669"/>
    <property type="project" value="UniProtKB-KW"/>
</dbReference>
<evidence type="ECO:0000256" key="3">
    <source>
        <dbReference type="ARBA" id="ARBA00011152"/>
    </source>
</evidence>
<dbReference type="UniPathway" id="UPA00031">
    <property type="reaction ID" value="UER00010"/>
</dbReference>
<dbReference type="PROSITE" id="PS51273">
    <property type="entry name" value="GATASE_TYPE_1"/>
    <property type="match status" value="1"/>
</dbReference>
<evidence type="ECO:0000259" key="12">
    <source>
        <dbReference type="Pfam" id="PF00117"/>
    </source>
</evidence>
<dbReference type="Gene3D" id="3.40.50.880">
    <property type="match status" value="1"/>
</dbReference>
<reference evidence="13" key="1">
    <citation type="submission" date="2019-08" db="EMBL/GenBank/DDBJ databases">
        <authorList>
            <person name="Kucharzyk K."/>
            <person name="Murdoch R.W."/>
            <person name="Higgins S."/>
            <person name="Loffler F."/>
        </authorList>
    </citation>
    <scope>NUCLEOTIDE SEQUENCE</scope>
</reference>
<keyword evidence="8" id="KW-0368">Histidine biosynthesis</keyword>
<keyword evidence="5" id="KW-0028">Amino-acid biosynthesis</keyword>
<comment type="subunit">
    <text evidence="3">Heterodimer of HisH and HisF.</text>
</comment>
<keyword evidence="4" id="KW-0963">Cytoplasm</keyword>
<evidence type="ECO:0000256" key="8">
    <source>
        <dbReference type="ARBA" id="ARBA00023102"/>
    </source>
</evidence>
<accession>A0A644Y9L2</accession>
<keyword evidence="9" id="KW-0456">Lyase</keyword>
<comment type="catalytic activity">
    <reaction evidence="11">
        <text>L-glutamine + H2O = L-glutamate + NH4(+)</text>
        <dbReference type="Rhea" id="RHEA:15889"/>
        <dbReference type="ChEBI" id="CHEBI:15377"/>
        <dbReference type="ChEBI" id="CHEBI:28938"/>
        <dbReference type="ChEBI" id="CHEBI:29985"/>
        <dbReference type="ChEBI" id="CHEBI:58359"/>
        <dbReference type="EC" id="3.5.1.2"/>
    </reaction>
</comment>
<dbReference type="EMBL" id="VSSQ01003887">
    <property type="protein sequence ID" value="MPM22794.1"/>
    <property type="molecule type" value="Genomic_DNA"/>
</dbReference>
<evidence type="ECO:0000256" key="10">
    <source>
        <dbReference type="ARBA" id="ARBA00047838"/>
    </source>
</evidence>
<dbReference type="GO" id="GO:0004359">
    <property type="term" value="F:glutaminase activity"/>
    <property type="evidence" value="ECO:0007669"/>
    <property type="project" value="UniProtKB-EC"/>
</dbReference>
<evidence type="ECO:0000256" key="5">
    <source>
        <dbReference type="ARBA" id="ARBA00022605"/>
    </source>
</evidence>
<evidence type="ECO:0000256" key="2">
    <source>
        <dbReference type="ARBA" id="ARBA00005091"/>
    </source>
</evidence>
<dbReference type="AlphaFoldDB" id="A0A644Y9L2"/>
<dbReference type="SUPFAM" id="SSF52317">
    <property type="entry name" value="Class I glutamine amidotransferase-like"/>
    <property type="match status" value="1"/>
</dbReference>
<comment type="subcellular location">
    <subcellularLocation>
        <location evidence="1">Cytoplasm</location>
    </subcellularLocation>
</comment>
<evidence type="ECO:0000313" key="13">
    <source>
        <dbReference type="EMBL" id="MPM22794.1"/>
    </source>
</evidence>
<gene>
    <name evidence="13" type="primary">hisH_23</name>
    <name evidence="13" type="ORF">SDC9_69252</name>
</gene>
<keyword evidence="6" id="KW-0378">Hydrolase</keyword>
<comment type="caution">
    <text evidence="13">The sequence shown here is derived from an EMBL/GenBank/DDBJ whole genome shotgun (WGS) entry which is preliminary data.</text>
</comment>
<evidence type="ECO:0000256" key="11">
    <source>
        <dbReference type="ARBA" id="ARBA00049534"/>
    </source>
</evidence>
<dbReference type="InterPro" id="IPR010139">
    <property type="entry name" value="Imidazole-glycPsynth_HisH"/>
</dbReference>
<evidence type="ECO:0000256" key="6">
    <source>
        <dbReference type="ARBA" id="ARBA00022801"/>
    </source>
</evidence>
<feature type="domain" description="Glutamine amidotransferase" evidence="12">
    <location>
        <begin position="21"/>
        <end position="194"/>
    </location>
</feature>
<protein>
    <submittedName>
        <fullName evidence="13">Imidazole glycerol phosphate synthase subunit HisH</fullName>
        <ecNumber evidence="13">2.4.2.-</ecNumber>
    </submittedName>
</protein>
<comment type="catalytic activity">
    <reaction evidence="10">
        <text>5-[(5-phospho-1-deoxy-D-ribulos-1-ylimino)methylamino]-1-(5-phospho-beta-D-ribosyl)imidazole-4-carboxamide + L-glutamine = D-erythro-1-(imidazol-4-yl)glycerol 3-phosphate + 5-amino-1-(5-phospho-beta-D-ribosyl)imidazole-4-carboxamide + L-glutamate + H(+)</text>
        <dbReference type="Rhea" id="RHEA:24793"/>
        <dbReference type="ChEBI" id="CHEBI:15378"/>
        <dbReference type="ChEBI" id="CHEBI:29985"/>
        <dbReference type="ChEBI" id="CHEBI:58278"/>
        <dbReference type="ChEBI" id="CHEBI:58359"/>
        <dbReference type="ChEBI" id="CHEBI:58475"/>
        <dbReference type="ChEBI" id="CHEBI:58525"/>
        <dbReference type="EC" id="4.3.2.10"/>
    </reaction>
</comment>
<dbReference type="FunFam" id="3.40.50.880:FF:000009">
    <property type="entry name" value="Imidazole glycerol phosphate synthase subunit HisH"/>
    <property type="match status" value="1"/>
</dbReference>
<comment type="pathway">
    <text evidence="2">Amino-acid biosynthesis; L-histidine biosynthesis; L-histidine from 5-phospho-alpha-D-ribose 1-diphosphate: step 5/9.</text>
</comment>
<keyword evidence="13" id="KW-0808">Transferase</keyword>